<evidence type="ECO:0000256" key="4">
    <source>
        <dbReference type="ARBA" id="ARBA00022692"/>
    </source>
</evidence>
<dbReference type="InterPro" id="IPR011527">
    <property type="entry name" value="ABC1_TM_dom"/>
</dbReference>
<evidence type="ECO:0000256" key="8">
    <source>
        <dbReference type="ARBA" id="ARBA00023136"/>
    </source>
</evidence>
<evidence type="ECO:0000256" key="1">
    <source>
        <dbReference type="ARBA" id="ARBA00004651"/>
    </source>
</evidence>
<evidence type="ECO:0000259" key="11">
    <source>
        <dbReference type="PROSITE" id="PS50929"/>
    </source>
</evidence>
<dbReference type="PANTHER" id="PTHR43394">
    <property type="entry name" value="ATP-DEPENDENT PERMEASE MDL1, MITOCHONDRIAL"/>
    <property type="match status" value="1"/>
</dbReference>
<dbReference type="SUPFAM" id="SSF52540">
    <property type="entry name" value="P-loop containing nucleoside triphosphate hydrolases"/>
    <property type="match status" value="1"/>
</dbReference>
<sequence length="584" mass="66519">MLPLLPFVKICKIITKRNYVLKFLKEYMPFYKNYKKEIFFAIIGMFLVSISTAATAYLVKPVLDKIFIEKNIHLLYLLPLAIILAYFFKGIGSILQQYYVSYIGEDIVRQIRDKFLKHILSFDLNYFKTTHSGELVSRIINDINRIQGAVSHSLANLLRDVLMAVFLLGVVVYQNPKLAFFALVILPFIIYPVSIISKKLKKLSKEAQKQTAKLNKHLSEIFKNIETIKAFNAKKYEIKKFEELNLKYLKINLKTIRTQAILIPVLETLTASIAAVVIIVGGKEVIDGEMSVGAFFSFMTALFMMTDPIRRIANTYSRFQDAIAANERLKEIFNLKPEINSGNEKLNSIEKIEFKNVSLKYGDKKALKNINYTAVKPKIIGLVGDSGGGKSSFVSMIERFYDASEGEILINDKNIKNYDIFSLRDKIAYIPQNVHIFNDTIAANIAYGREINEEKIIEALKKANLWNFVKNLENGIYSVLNEGGSNLSGGQRQRIAIARALYKEPDVLILDEATSALDNKSEKVIMDSILNLKNKLVFIVAHRLNTIENTDEILVFKNGEIVCKGKKEELLKNCEEFKKLYSKS</sequence>
<dbReference type="GO" id="GO:0016887">
    <property type="term" value="F:ATP hydrolysis activity"/>
    <property type="evidence" value="ECO:0007669"/>
    <property type="project" value="InterPro"/>
</dbReference>
<dbReference type="GO" id="GO:0005886">
    <property type="term" value="C:plasma membrane"/>
    <property type="evidence" value="ECO:0007669"/>
    <property type="project" value="UniProtKB-SubCell"/>
</dbReference>
<evidence type="ECO:0000256" key="2">
    <source>
        <dbReference type="ARBA" id="ARBA00022448"/>
    </source>
</evidence>
<dbReference type="CDD" id="cd18552">
    <property type="entry name" value="ABC_6TM_MsbA_like"/>
    <property type="match status" value="1"/>
</dbReference>
<dbReference type="Gene3D" id="1.20.1560.10">
    <property type="entry name" value="ABC transporter type 1, transmembrane domain"/>
    <property type="match status" value="1"/>
</dbReference>
<dbReference type="FunFam" id="3.40.50.300:FF:000221">
    <property type="entry name" value="Multidrug ABC transporter ATP-binding protein"/>
    <property type="match status" value="1"/>
</dbReference>
<evidence type="ECO:0000256" key="5">
    <source>
        <dbReference type="ARBA" id="ARBA00022741"/>
    </source>
</evidence>
<feature type="transmembrane region" description="Helical" evidence="9">
    <location>
        <begin position="292"/>
        <end position="309"/>
    </location>
</feature>
<dbReference type="EMBL" id="BDME01000001">
    <property type="protein sequence ID" value="GAX86799.1"/>
    <property type="molecule type" value="Genomic_DNA"/>
</dbReference>
<dbReference type="InterPro" id="IPR003593">
    <property type="entry name" value="AAA+_ATPase"/>
</dbReference>
<evidence type="ECO:0000259" key="10">
    <source>
        <dbReference type="PROSITE" id="PS50893"/>
    </source>
</evidence>
<dbReference type="InterPro" id="IPR027417">
    <property type="entry name" value="P-loop_NTPase"/>
</dbReference>
<evidence type="ECO:0000313" key="12">
    <source>
        <dbReference type="EMBL" id="GAX86799.1"/>
    </source>
</evidence>
<feature type="transmembrane region" description="Helical" evidence="9">
    <location>
        <begin position="71"/>
        <end position="88"/>
    </location>
</feature>
<dbReference type="PROSITE" id="PS50893">
    <property type="entry name" value="ABC_TRANSPORTER_2"/>
    <property type="match status" value="1"/>
</dbReference>
<evidence type="ECO:0000256" key="7">
    <source>
        <dbReference type="ARBA" id="ARBA00022989"/>
    </source>
</evidence>
<evidence type="ECO:0000256" key="9">
    <source>
        <dbReference type="SAM" id="Phobius"/>
    </source>
</evidence>
<dbReference type="Pfam" id="PF00005">
    <property type="entry name" value="ABC_tran"/>
    <property type="match status" value="1"/>
</dbReference>
<dbReference type="SUPFAM" id="SSF90123">
    <property type="entry name" value="ABC transporter transmembrane region"/>
    <property type="match status" value="1"/>
</dbReference>
<feature type="transmembrane region" description="Helical" evidence="9">
    <location>
        <begin position="178"/>
        <end position="196"/>
    </location>
</feature>
<feature type="domain" description="ABC transmembrane type-1" evidence="11">
    <location>
        <begin position="39"/>
        <end position="321"/>
    </location>
</feature>
<keyword evidence="6 12" id="KW-0067">ATP-binding</keyword>
<dbReference type="GO" id="GO:0015421">
    <property type="term" value="F:ABC-type oligopeptide transporter activity"/>
    <property type="evidence" value="ECO:0007669"/>
    <property type="project" value="TreeGrafter"/>
</dbReference>
<dbReference type="Gene3D" id="3.40.50.300">
    <property type="entry name" value="P-loop containing nucleotide triphosphate hydrolases"/>
    <property type="match status" value="1"/>
</dbReference>
<evidence type="ECO:0000256" key="6">
    <source>
        <dbReference type="ARBA" id="ARBA00022840"/>
    </source>
</evidence>
<keyword evidence="5" id="KW-0547">Nucleotide-binding</keyword>
<gene>
    <name evidence="12" type="ORF">LNAT_P0094</name>
</gene>
<organism evidence="12 13">
    <name type="scientific">Lebetimonas natsushimae</name>
    <dbReference type="NCBI Taxonomy" id="1936991"/>
    <lineage>
        <taxon>Bacteria</taxon>
        <taxon>Pseudomonadati</taxon>
        <taxon>Campylobacterota</taxon>
        <taxon>Epsilonproteobacteria</taxon>
        <taxon>Nautiliales</taxon>
        <taxon>Nautiliaceae</taxon>
        <taxon>Lebetimonas</taxon>
    </lineage>
</organism>
<protein>
    <submittedName>
        <fullName evidence="12">ATP-binding cassette, subfamily B, bacterial MsbA</fullName>
    </submittedName>
</protein>
<dbReference type="Proteomes" id="UP000217944">
    <property type="component" value="Unassembled WGS sequence"/>
</dbReference>
<dbReference type="InterPro" id="IPR003439">
    <property type="entry name" value="ABC_transporter-like_ATP-bd"/>
</dbReference>
<comment type="caution">
    <text evidence="12">The sequence shown here is derived from an EMBL/GenBank/DDBJ whole genome shotgun (WGS) entry which is preliminary data.</text>
</comment>
<comment type="subcellular location">
    <subcellularLocation>
        <location evidence="1">Cell membrane</location>
        <topology evidence="1">Multi-pass membrane protein</topology>
    </subcellularLocation>
</comment>
<feature type="domain" description="ABC transporter" evidence="10">
    <location>
        <begin position="352"/>
        <end position="583"/>
    </location>
</feature>
<dbReference type="InterPro" id="IPR036640">
    <property type="entry name" value="ABC1_TM_sf"/>
</dbReference>
<dbReference type="PROSITE" id="PS50929">
    <property type="entry name" value="ABC_TM1F"/>
    <property type="match status" value="1"/>
</dbReference>
<keyword evidence="7 9" id="KW-1133">Transmembrane helix</keyword>
<keyword evidence="3" id="KW-1003">Cell membrane</keyword>
<reference evidence="12 13" key="1">
    <citation type="journal article" date="2017" name="Syst. Appl. Microbiol.">
        <title>Lebetimonas natsushimae sp. nov., a novel strictly anaerobic, moderately thermophilic chemoautotroph isolated from a deep-sea hydrothermal vent polychaete nest in the Mid-Okinawa Trough.</title>
        <authorList>
            <person name="Nagata R."/>
            <person name="Takaki Y."/>
            <person name="Tame A."/>
            <person name="Nunoura T."/>
            <person name="Muto H."/>
            <person name="Mino S."/>
            <person name="Sawayama S."/>
            <person name="Takai K."/>
            <person name="Nakagawa S."/>
        </authorList>
    </citation>
    <scope>NUCLEOTIDE SEQUENCE [LARGE SCALE GENOMIC DNA]</scope>
    <source>
        <strain evidence="12 13">HS1857</strain>
    </source>
</reference>
<proteinExistence type="predicted"/>
<keyword evidence="8 9" id="KW-0472">Membrane</keyword>
<dbReference type="InterPro" id="IPR017871">
    <property type="entry name" value="ABC_transporter-like_CS"/>
</dbReference>
<dbReference type="InterPro" id="IPR039421">
    <property type="entry name" value="Type_1_exporter"/>
</dbReference>
<keyword evidence="13" id="KW-1185">Reference proteome</keyword>
<dbReference type="AlphaFoldDB" id="A0A292YB89"/>
<dbReference type="PANTHER" id="PTHR43394:SF1">
    <property type="entry name" value="ATP-BINDING CASSETTE SUB-FAMILY B MEMBER 10, MITOCHONDRIAL"/>
    <property type="match status" value="1"/>
</dbReference>
<name>A0A292YB89_9BACT</name>
<dbReference type="GO" id="GO:0005524">
    <property type="term" value="F:ATP binding"/>
    <property type="evidence" value="ECO:0007669"/>
    <property type="project" value="UniProtKB-KW"/>
</dbReference>
<dbReference type="PROSITE" id="PS00211">
    <property type="entry name" value="ABC_TRANSPORTER_1"/>
    <property type="match status" value="1"/>
</dbReference>
<evidence type="ECO:0000313" key="13">
    <source>
        <dbReference type="Proteomes" id="UP000217944"/>
    </source>
</evidence>
<evidence type="ECO:0000256" key="3">
    <source>
        <dbReference type="ARBA" id="ARBA00022475"/>
    </source>
</evidence>
<feature type="transmembrane region" description="Helical" evidence="9">
    <location>
        <begin position="260"/>
        <end position="280"/>
    </location>
</feature>
<keyword evidence="2" id="KW-0813">Transport</keyword>
<feature type="transmembrane region" description="Helical" evidence="9">
    <location>
        <begin position="38"/>
        <end position="59"/>
    </location>
</feature>
<keyword evidence="4 9" id="KW-0812">Transmembrane</keyword>
<dbReference type="Pfam" id="PF00664">
    <property type="entry name" value="ABC_membrane"/>
    <property type="match status" value="1"/>
</dbReference>
<dbReference type="SMART" id="SM00382">
    <property type="entry name" value="AAA"/>
    <property type="match status" value="1"/>
</dbReference>
<accession>A0A292YB89</accession>